<dbReference type="EMBL" id="JANJYI010000004">
    <property type="protein sequence ID" value="KAK2653167.1"/>
    <property type="molecule type" value="Genomic_DNA"/>
</dbReference>
<feature type="region of interest" description="Disordered" evidence="1">
    <location>
        <begin position="92"/>
        <end position="111"/>
    </location>
</feature>
<dbReference type="AlphaFoldDB" id="A0AAD9X5N2"/>
<gene>
    <name evidence="2" type="ORF">Ddye_013023</name>
</gene>
<sequence length="111" mass="12260">MSDLNVEQTVGAEPEKSATASLEEVASFKLRAVMLALDGFCRQHSIYLRQLFRYSRLGSNWSPSMVGSKSLTRCGRDEVHFSMPLFSLVDPNPVSSGELHEVRSGLPSEKA</sequence>
<evidence type="ECO:0000256" key="1">
    <source>
        <dbReference type="SAM" id="MobiDB-lite"/>
    </source>
</evidence>
<proteinExistence type="predicted"/>
<feature type="compositionally biased region" description="Basic and acidic residues" evidence="1">
    <location>
        <begin position="98"/>
        <end position="111"/>
    </location>
</feature>
<protein>
    <submittedName>
        <fullName evidence="2">Uncharacterized protein</fullName>
    </submittedName>
</protein>
<dbReference type="Proteomes" id="UP001280121">
    <property type="component" value="Unassembled WGS sequence"/>
</dbReference>
<keyword evidence="3" id="KW-1185">Reference proteome</keyword>
<evidence type="ECO:0000313" key="3">
    <source>
        <dbReference type="Proteomes" id="UP001280121"/>
    </source>
</evidence>
<organism evidence="2 3">
    <name type="scientific">Dipteronia dyeriana</name>
    <dbReference type="NCBI Taxonomy" id="168575"/>
    <lineage>
        <taxon>Eukaryota</taxon>
        <taxon>Viridiplantae</taxon>
        <taxon>Streptophyta</taxon>
        <taxon>Embryophyta</taxon>
        <taxon>Tracheophyta</taxon>
        <taxon>Spermatophyta</taxon>
        <taxon>Magnoliopsida</taxon>
        <taxon>eudicotyledons</taxon>
        <taxon>Gunneridae</taxon>
        <taxon>Pentapetalae</taxon>
        <taxon>rosids</taxon>
        <taxon>malvids</taxon>
        <taxon>Sapindales</taxon>
        <taxon>Sapindaceae</taxon>
        <taxon>Hippocastanoideae</taxon>
        <taxon>Acereae</taxon>
        <taxon>Dipteronia</taxon>
    </lineage>
</organism>
<accession>A0AAD9X5N2</accession>
<reference evidence="2" key="1">
    <citation type="journal article" date="2023" name="Plant J.">
        <title>Genome sequences and population genomics provide insights into the demographic history, inbreeding, and mutation load of two 'living fossil' tree species of Dipteronia.</title>
        <authorList>
            <person name="Feng Y."/>
            <person name="Comes H.P."/>
            <person name="Chen J."/>
            <person name="Zhu S."/>
            <person name="Lu R."/>
            <person name="Zhang X."/>
            <person name="Li P."/>
            <person name="Qiu J."/>
            <person name="Olsen K.M."/>
            <person name="Qiu Y."/>
        </authorList>
    </citation>
    <scope>NUCLEOTIDE SEQUENCE</scope>
    <source>
        <strain evidence="2">KIB01</strain>
    </source>
</reference>
<name>A0AAD9X5N2_9ROSI</name>
<evidence type="ECO:0000313" key="2">
    <source>
        <dbReference type="EMBL" id="KAK2653167.1"/>
    </source>
</evidence>
<comment type="caution">
    <text evidence="2">The sequence shown here is derived from an EMBL/GenBank/DDBJ whole genome shotgun (WGS) entry which is preliminary data.</text>
</comment>